<dbReference type="Gene3D" id="6.10.140.2040">
    <property type="match status" value="1"/>
</dbReference>
<dbReference type="EMBL" id="ASPP01007960">
    <property type="protein sequence ID" value="ETO26298.1"/>
    <property type="molecule type" value="Genomic_DNA"/>
</dbReference>
<dbReference type="Gene3D" id="6.10.140.2130">
    <property type="match status" value="1"/>
</dbReference>
<sequence>MIGVFIFLLISCIKQQAPAIQSAAQEVEQQFKHRNVKKTHVFPLFHFVFIYLLSLSFEMKTKTFEIHKDFNNQPSERGEGGYHVGTQEFEKRTADITRHVLARRDREELEQRGVLPKNYLGQVLILFVYLFVFKGHRLLKCNSEELDIHFIGKSMTQLIMEYIIYDEARRILQGEAEKTEKHLQTFLTQRTKPEDVVYRGILPDTDYFFEDKERVEEAKKRRLASKKSNLSEHFAKKEQQRSATGDKNDTVEPITEEEENQSNTIEIAMEGDTFPDLNQIATSHHRYSSAVNDLKNHLPFSNETAQVVAETLISRIEQARPDIAFCRDPNCKDPSHSHIQNDVPNDRRESMELPYGRSSISQADTALLEQESLGKSNDQAANGNFGIGAKTIIGLVMLYFYFFYFLFCLKFASTQKKIIMTKKKADSLQPQAEALETLFQRRQLDISPTDAHPLNSKTAFKNEVAPSITAAAKAVNRRRMSFKLNQALAGRRDYQNLVDDGIVLSDRIAPTLHAQAQSLQEKLKERVTEHYLKRKGVLPAKLDLDSALQSVAGTLQESLVVRPSLVHDEAFVQAMVQHVDLDSIRPKGIVEEMEEIEVCSIGTLSIYEFQAKREDITNKLARRLSLRATPQELQQRNVIPLEGDYFDDASGAIELKEIRHRLAKEDLKKKMFNRVTPKELVQRGLTREEYLQMDREQADVAIKESRKGAIQALSKKLNELYNPFQKLETIGVVPQGYFEQRAEDISSGHRRQESVVQELQQRFLERPEFAEVVAEGIVDELGRPQRPDDEWNDT</sequence>
<evidence type="ECO:0000256" key="1">
    <source>
        <dbReference type="ARBA" id="ARBA00022737"/>
    </source>
</evidence>
<feature type="transmembrane region" description="Helical" evidence="3">
    <location>
        <begin position="392"/>
        <end position="412"/>
    </location>
</feature>
<evidence type="ECO:0000313" key="5">
    <source>
        <dbReference type="EMBL" id="ETO26298.1"/>
    </source>
</evidence>
<feature type="region of interest" description="Disordered" evidence="2">
    <location>
        <begin position="220"/>
        <end position="260"/>
    </location>
</feature>
<evidence type="ECO:0000256" key="4">
    <source>
        <dbReference type="SAM" id="SignalP"/>
    </source>
</evidence>
<evidence type="ECO:0000256" key="3">
    <source>
        <dbReference type="SAM" id="Phobius"/>
    </source>
</evidence>
<keyword evidence="3" id="KW-0812">Transmembrane</keyword>
<feature type="chain" id="PRO_5004975680" evidence="4">
    <location>
        <begin position="20"/>
        <end position="794"/>
    </location>
</feature>
<evidence type="ECO:0000256" key="2">
    <source>
        <dbReference type="SAM" id="MobiDB-lite"/>
    </source>
</evidence>
<organism evidence="5 6">
    <name type="scientific">Reticulomyxa filosa</name>
    <dbReference type="NCBI Taxonomy" id="46433"/>
    <lineage>
        <taxon>Eukaryota</taxon>
        <taxon>Sar</taxon>
        <taxon>Rhizaria</taxon>
        <taxon>Retaria</taxon>
        <taxon>Foraminifera</taxon>
        <taxon>Monothalamids</taxon>
        <taxon>Reticulomyxidae</taxon>
        <taxon>Reticulomyxa</taxon>
    </lineage>
</organism>
<proteinExistence type="predicted"/>
<keyword evidence="3" id="KW-1133">Transmembrane helix</keyword>
<protein>
    <submittedName>
        <fullName evidence="5">Uncharacterized protein</fullName>
    </submittedName>
</protein>
<keyword evidence="3" id="KW-0472">Membrane</keyword>
<keyword evidence="1" id="KW-0677">Repeat</keyword>
<reference evidence="5 6" key="1">
    <citation type="journal article" date="2013" name="Curr. Biol.">
        <title>The Genome of the Foraminiferan Reticulomyxa filosa.</title>
        <authorList>
            <person name="Glockner G."/>
            <person name="Hulsmann N."/>
            <person name="Schleicher M."/>
            <person name="Noegel A.A."/>
            <person name="Eichinger L."/>
            <person name="Gallinger C."/>
            <person name="Pawlowski J."/>
            <person name="Sierra R."/>
            <person name="Euteneuer U."/>
            <person name="Pillet L."/>
            <person name="Moustafa A."/>
            <person name="Platzer M."/>
            <person name="Groth M."/>
            <person name="Szafranski K."/>
            <person name="Schliwa M."/>
        </authorList>
    </citation>
    <scope>NUCLEOTIDE SEQUENCE [LARGE SCALE GENOMIC DNA]</scope>
</reference>
<dbReference type="Proteomes" id="UP000023152">
    <property type="component" value="Unassembled WGS sequence"/>
</dbReference>
<dbReference type="SMART" id="SM00707">
    <property type="entry name" value="RPEL"/>
    <property type="match status" value="5"/>
</dbReference>
<keyword evidence="4" id="KW-0732">Signal</keyword>
<dbReference type="InterPro" id="IPR004018">
    <property type="entry name" value="RPEL_repeat"/>
</dbReference>
<gene>
    <name evidence="5" type="ORF">RFI_10829</name>
</gene>
<comment type="caution">
    <text evidence="5">The sequence shown here is derived from an EMBL/GenBank/DDBJ whole genome shotgun (WGS) entry which is preliminary data.</text>
</comment>
<evidence type="ECO:0000313" key="6">
    <source>
        <dbReference type="Proteomes" id="UP000023152"/>
    </source>
</evidence>
<feature type="signal peptide" evidence="4">
    <location>
        <begin position="1"/>
        <end position="19"/>
    </location>
</feature>
<accession>X6NK62</accession>
<name>X6NK62_RETFI</name>
<keyword evidence="6" id="KW-1185">Reference proteome</keyword>
<dbReference type="AlphaFoldDB" id="X6NK62"/>
<feature type="compositionally biased region" description="Basic and acidic residues" evidence="2">
    <location>
        <begin position="229"/>
        <end position="250"/>
    </location>
</feature>